<evidence type="ECO:0000256" key="2">
    <source>
        <dbReference type="ARBA" id="ARBA00012150"/>
    </source>
</evidence>
<evidence type="ECO:0000313" key="9">
    <source>
        <dbReference type="EMBL" id="KAJ9600127.1"/>
    </source>
</evidence>
<comment type="caution">
    <text evidence="9">The sequence shown here is derived from an EMBL/GenBank/DDBJ whole genome shotgun (WGS) entry which is preliminary data.</text>
</comment>
<dbReference type="EC" id="3.6.1.7" evidence="2 5"/>
<dbReference type="PRINTS" id="PR00112">
    <property type="entry name" value="ACYLPHPHTASE"/>
</dbReference>
<evidence type="ECO:0000256" key="5">
    <source>
        <dbReference type="PROSITE-ProRule" id="PRU00520"/>
    </source>
</evidence>
<dbReference type="PROSITE" id="PS00151">
    <property type="entry name" value="ACYLPHOSPHATASE_2"/>
    <property type="match status" value="1"/>
</dbReference>
<dbReference type="InterPro" id="IPR017968">
    <property type="entry name" value="Acylphosphatase_CS"/>
</dbReference>
<accession>A0AAD8AJD9</accession>
<dbReference type="Gene3D" id="3.30.70.100">
    <property type="match status" value="1"/>
</dbReference>
<feature type="domain" description="Acylphosphatase-like" evidence="8">
    <location>
        <begin position="7"/>
        <end position="97"/>
    </location>
</feature>
<evidence type="ECO:0000256" key="4">
    <source>
        <dbReference type="ARBA" id="ARBA00047645"/>
    </source>
</evidence>
<dbReference type="Proteomes" id="UP001233999">
    <property type="component" value="Unassembled WGS sequence"/>
</dbReference>
<protein>
    <recommendedName>
        <fullName evidence="2 5">Acylphosphatase</fullName>
        <ecNumber evidence="2 5">3.6.1.7</ecNumber>
    </recommendedName>
</protein>
<comment type="catalytic activity">
    <reaction evidence="4 5 6">
        <text>an acyl phosphate + H2O = a carboxylate + phosphate + H(+)</text>
        <dbReference type="Rhea" id="RHEA:14965"/>
        <dbReference type="ChEBI" id="CHEBI:15377"/>
        <dbReference type="ChEBI" id="CHEBI:15378"/>
        <dbReference type="ChEBI" id="CHEBI:29067"/>
        <dbReference type="ChEBI" id="CHEBI:43474"/>
        <dbReference type="ChEBI" id="CHEBI:59918"/>
        <dbReference type="EC" id="3.6.1.7"/>
    </reaction>
</comment>
<feature type="active site" evidence="5">
    <location>
        <position position="22"/>
    </location>
</feature>
<proteinExistence type="inferred from homology"/>
<comment type="similarity">
    <text evidence="1 7">Belongs to the acylphosphatase family.</text>
</comment>
<dbReference type="SUPFAM" id="SSF54975">
    <property type="entry name" value="Acylphosphatase/BLUF domain-like"/>
    <property type="match status" value="1"/>
</dbReference>
<organism evidence="9 10">
    <name type="scientific">Diploptera punctata</name>
    <name type="common">Pacific beetle cockroach</name>
    <dbReference type="NCBI Taxonomy" id="6984"/>
    <lineage>
        <taxon>Eukaryota</taxon>
        <taxon>Metazoa</taxon>
        <taxon>Ecdysozoa</taxon>
        <taxon>Arthropoda</taxon>
        <taxon>Hexapoda</taxon>
        <taxon>Insecta</taxon>
        <taxon>Pterygota</taxon>
        <taxon>Neoptera</taxon>
        <taxon>Polyneoptera</taxon>
        <taxon>Dictyoptera</taxon>
        <taxon>Blattodea</taxon>
        <taxon>Blaberoidea</taxon>
        <taxon>Blaberidae</taxon>
        <taxon>Diplopterinae</taxon>
        <taxon>Diploptera</taxon>
    </lineage>
</organism>
<evidence type="ECO:0000256" key="3">
    <source>
        <dbReference type="ARBA" id="ARBA00022801"/>
    </source>
</evidence>
<evidence type="ECO:0000259" key="8">
    <source>
        <dbReference type="PROSITE" id="PS51160"/>
    </source>
</evidence>
<feature type="active site" evidence="5">
    <location>
        <position position="40"/>
    </location>
</feature>
<evidence type="ECO:0000256" key="6">
    <source>
        <dbReference type="RuleBase" id="RU000553"/>
    </source>
</evidence>
<dbReference type="AlphaFoldDB" id="A0AAD8AJD9"/>
<keyword evidence="10" id="KW-1185">Reference proteome</keyword>
<reference evidence="9" key="1">
    <citation type="journal article" date="2023" name="IScience">
        <title>Live-bearing cockroach genome reveals convergent evolutionary mechanisms linked to viviparity in insects and beyond.</title>
        <authorList>
            <person name="Fouks B."/>
            <person name="Harrison M.C."/>
            <person name="Mikhailova A.A."/>
            <person name="Marchal E."/>
            <person name="English S."/>
            <person name="Carruthers M."/>
            <person name="Jennings E.C."/>
            <person name="Chiamaka E.L."/>
            <person name="Frigard R.A."/>
            <person name="Pippel M."/>
            <person name="Attardo G.M."/>
            <person name="Benoit J.B."/>
            <person name="Bornberg-Bauer E."/>
            <person name="Tobe S.S."/>
        </authorList>
    </citation>
    <scope>NUCLEOTIDE SEQUENCE</scope>
    <source>
        <strain evidence="9">Stay&amp;Tobe</strain>
    </source>
</reference>
<evidence type="ECO:0000256" key="7">
    <source>
        <dbReference type="RuleBase" id="RU004168"/>
    </source>
</evidence>
<name>A0AAD8AJD9_DIPPU</name>
<dbReference type="PROSITE" id="PS51160">
    <property type="entry name" value="ACYLPHOSPHATASE_3"/>
    <property type="match status" value="1"/>
</dbReference>
<dbReference type="Pfam" id="PF00708">
    <property type="entry name" value="Acylphosphatase"/>
    <property type="match status" value="1"/>
</dbReference>
<sequence length="97" mass="11364">MSSQLMSVDFEVYGKVQGVYFRKYTEQKARELNLRGWCMNTDKGTVTGKLEGSREKIEEMKKWLTNVGSPKSKIDKAEFKNEQTINKSSFKQFDIRR</sequence>
<dbReference type="InterPro" id="IPR020456">
    <property type="entry name" value="Acylphosphatase"/>
</dbReference>
<dbReference type="InterPro" id="IPR036046">
    <property type="entry name" value="Acylphosphatase-like_dom_sf"/>
</dbReference>
<gene>
    <name evidence="9" type="ORF">L9F63_009537</name>
</gene>
<evidence type="ECO:0000313" key="10">
    <source>
        <dbReference type="Proteomes" id="UP001233999"/>
    </source>
</evidence>
<dbReference type="PANTHER" id="PTHR10029">
    <property type="entry name" value="ACYLPHOSPHATASE"/>
    <property type="match status" value="1"/>
</dbReference>
<reference evidence="9" key="2">
    <citation type="submission" date="2023-05" db="EMBL/GenBank/DDBJ databases">
        <authorList>
            <person name="Fouks B."/>
        </authorList>
    </citation>
    <scope>NUCLEOTIDE SEQUENCE</scope>
    <source>
        <strain evidence="9">Stay&amp;Tobe</strain>
        <tissue evidence="9">Testes</tissue>
    </source>
</reference>
<dbReference type="PROSITE" id="PS00150">
    <property type="entry name" value="ACYLPHOSPHATASE_1"/>
    <property type="match status" value="1"/>
</dbReference>
<dbReference type="InterPro" id="IPR001792">
    <property type="entry name" value="Acylphosphatase-like_dom"/>
</dbReference>
<dbReference type="GO" id="GO:0003998">
    <property type="term" value="F:acylphosphatase activity"/>
    <property type="evidence" value="ECO:0007669"/>
    <property type="project" value="UniProtKB-EC"/>
</dbReference>
<dbReference type="EMBL" id="JASPKZ010000446">
    <property type="protein sequence ID" value="KAJ9600127.1"/>
    <property type="molecule type" value="Genomic_DNA"/>
</dbReference>
<dbReference type="FunFam" id="3.30.70.100:FF:000011">
    <property type="entry name" value="Acylphosphatase"/>
    <property type="match status" value="1"/>
</dbReference>
<evidence type="ECO:0000256" key="1">
    <source>
        <dbReference type="ARBA" id="ARBA00005614"/>
    </source>
</evidence>
<dbReference type="PANTHER" id="PTHR10029:SF3">
    <property type="entry name" value="ACYLPHOSPHATASE-RELATED"/>
    <property type="match status" value="1"/>
</dbReference>
<keyword evidence="3 5" id="KW-0378">Hydrolase</keyword>